<dbReference type="InterPro" id="IPR025723">
    <property type="entry name" value="ArsA/GET3_ATPase-like"/>
</dbReference>
<dbReference type="OrthoDB" id="1770at2759"/>
<dbReference type="GO" id="GO:0043529">
    <property type="term" value="C:GET complex"/>
    <property type="evidence" value="ECO:0007669"/>
    <property type="project" value="TreeGrafter"/>
</dbReference>
<reference evidence="2 3" key="1">
    <citation type="submission" date="2019-12" db="EMBL/GenBank/DDBJ databases">
        <authorList>
            <person name="Alioto T."/>
            <person name="Alioto T."/>
            <person name="Gomez Garrido J."/>
        </authorList>
    </citation>
    <scope>NUCLEOTIDE SEQUENCE [LARGE SCALE GENOMIC DNA]</scope>
</reference>
<dbReference type="InterPro" id="IPR027417">
    <property type="entry name" value="P-loop_NTPase"/>
</dbReference>
<dbReference type="Gramene" id="OE9A121040T1">
    <property type="protein sequence ID" value="OE9A121040C1"/>
    <property type="gene ID" value="OE9A121040"/>
</dbReference>
<dbReference type="Gene3D" id="3.40.50.300">
    <property type="entry name" value="P-loop containing nucleotide triphosphate hydrolases"/>
    <property type="match status" value="1"/>
</dbReference>
<dbReference type="Proteomes" id="UP000594638">
    <property type="component" value="Unassembled WGS sequence"/>
</dbReference>
<dbReference type="EMBL" id="CACTIH010004082">
    <property type="protein sequence ID" value="CAA2989310.1"/>
    <property type="molecule type" value="Genomic_DNA"/>
</dbReference>
<dbReference type="AlphaFoldDB" id="A0A8S0SDC0"/>
<evidence type="ECO:0000313" key="2">
    <source>
        <dbReference type="EMBL" id="CAA2989310.1"/>
    </source>
</evidence>
<keyword evidence="3" id="KW-1185">Reference proteome</keyword>
<accession>A0A8S0SDC0</accession>
<comment type="caution">
    <text evidence="2">The sequence shown here is derived from an EMBL/GenBank/DDBJ whole genome shotgun (WGS) entry which is preliminary data.</text>
</comment>
<dbReference type="PANTHER" id="PTHR10803:SF0">
    <property type="entry name" value="ATPASE GET3B"/>
    <property type="match status" value="1"/>
</dbReference>
<dbReference type="Pfam" id="PF02374">
    <property type="entry name" value="ArsA_ATPase"/>
    <property type="match status" value="1"/>
</dbReference>
<dbReference type="InterPro" id="IPR016300">
    <property type="entry name" value="ATPase_ArsA/GET3"/>
</dbReference>
<gene>
    <name evidence="2" type="ORF">OLEA9_A121040</name>
</gene>
<name>A0A8S0SDC0_OLEEU</name>
<sequence length="294" mass="32731">MKRRSKYPTRRSNFGEGISVDIDIVKSLVVVEEELPNQMDGDGGAVGNDVREGGWRPSPPQPFFRIEAVTKKTVASCRHSGAKVDLTKAYDRMNLEFLKRIMFELKIPEPWLNLIMNSVSTPVLPFLWNDEKTESFQPMWRALTSLNRLLDCLDLEGTVELDNCIILLEASVSEGPANVLKDNGYGSCGIVDNRHLVLMVGIDEVMAISESSRLCSSLKKEGVPVKRLVVNQILPPSTSDCKFCAMKGKDQARSISMIESDPELSSLTMIYAPLVDVEIRGVPALQFLGDIVWK</sequence>
<evidence type="ECO:0000259" key="1">
    <source>
        <dbReference type="Pfam" id="PF02374"/>
    </source>
</evidence>
<dbReference type="GO" id="GO:0016887">
    <property type="term" value="F:ATP hydrolysis activity"/>
    <property type="evidence" value="ECO:0007669"/>
    <property type="project" value="InterPro"/>
</dbReference>
<organism evidence="2 3">
    <name type="scientific">Olea europaea subsp. europaea</name>
    <dbReference type="NCBI Taxonomy" id="158383"/>
    <lineage>
        <taxon>Eukaryota</taxon>
        <taxon>Viridiplantae</taxon>
        <taxon>Streptophyta</taxon>
        <taxon>Embryophyta</taxon>
        <taxon>Tracheophyta</taxon>
        <taxon>Spermatophyta</taxon>
        <taxon>Magnoliopsida</taxon>
        <taxon>eudicotyledons</taxon>
        <taxon>Gunneridae</taxon>
        <taxon>Pentapetalae</taxon>
        <taxon>asterids</taxon>
        <taxon>lamiids</taxon>
        <taxon>Lamiales</taxon>
        <taxon>Oleaceae</taxon>
        <taxon>Oleeae</taxon>
        <taxon>Olea</taxon>
    </lineage>
</organism>
<dbReference type="GO" id="GO:0071816">
    <property type="term" value="P:tail-anchored membrane protein insertion into ER membrane"/>
    <property type="evidence" value="ECO:0007669"/>
    <property type="project" value="TreeGrafter"/>
</dbReference>
<dbReference type="PANTHER" id="PTHR10803">
    <property type="entry name" value="ARSENICAL PUMP-DRIVING ATPASE ARSENITE-TRANSLOCATING ATPASE"/>
    <property type="match status" value="1"/>
</dbReference>
<protein>
    <submittedName>
        <fullName evidence="2">ATPase ASNA1 homolog</fullName>
    </submittedName>
</protein>
<proteinExistence type="predicted"/>
<dbReference type="GO" id="GO:0005524">
    <property type="term" value="F:ATP binding"/>
    <property type="evidence" value="ECO:0007669"/>
    <property type="project" value="InterPro"/>
</dbReference>
<evidence type="ECO:0000313" key="3">
    <source>
        <dbReference type="Proteomes" id="UP000594638"/>
    </source>
</evidence>
<feature type="domain" description="ArsA/GET3 Anion-transporting ATPase-like" evidence="1">
    <location>
        <begin position="196"/>
        <end position="291"/>
    </location>
</feature>